<keyword evidence="1" id="KW-1133">Transmembrane helix</keyword>
<evidence type="ECO:0000313" key="2">
    <source>
        <dbReference type="EMBL" id="QHT03777.1"/>
    </source>
</evidence>
<proteinExistence type="predicted"/>
<accession>A0A6C0CHZ7</accession>
<feature type="transmembrane region" description="Helical" evidence="1">
    <location>
        <begin position="6"/>
        <end position="23"/>
    </location>
</feature>
<sequence length="103" mass="11740">MPKKIYLFLFVIILVAVIAYMVMNKDKVIMEHMHDLNYPDVPDDILKLPEPIRTKAIQDFMNSPQGLRASVDRVDKKVDDLISKSQAQAADADKAKQQLKNLS</sequence>
<keyword evidence="1" id="KW-0472">Membrane</keyword>
<dbReference type="AlphaFoldDB" id="A0A6C0CHZ7"/>
<dbReference type="EMBL" id="MN739416">
    <property type="protein sequence ID" value="QHT03777.1"/>
    <property type="molecule type" value="Genomic_DNA"/>
</dbReference>
<organism evidence="2">
    <name type="scientific">viral metagenome</name>
    <dbReference type="NCBI Taxonomy" id="1070528"/>
    <lineage>
        <taxon>unclassified sequences</taxon>
        <taxon>metagenomes</taxon>
        <taxon>organismal metagenomes</taxon>
    </lineage>
</organism>
<name>A0A6C0CHZ7_9ZZZZ</name>
<reference evidence="2" key="1">
    <citation type="journal article" date="2020" name="Nature">
        <title>Giant virus diversity and host interactions through global metagenomics.</title>
        <authorList>
            <person name="Schulz F."/>
            <person name="Roux S."/>
            <person name="Paez-Espino D."/>
            <person name="Jungbluth S."/>
            <person name="Walsh D.A."/>
            <person name="Denef V.J."/>
            <person name="McMahon K.D."/>
            <person name="Konstantinidis K.T."/>
            <person name="Eloe-Fadrosh E.A."/>
            <person name="Kyrpides N.C."/>
            <person name="Woyke T."/>
        </authorList>
    </citation>
    <scope>NUCLEOTIDE SEQUENCE</scope>
    <source>
        <strain evidence="2">GVMAG-M-3300021120-1</strain>
    </source>
</reference>
<evidence type="ECO:0000256" key="1">
    <source>
        <dbReference type="SAM" id="Phobius"/>
    </source>
</evidence>
<keyword evidence="1" id="KW-0812">Transmembrane</keyword>
<protein>
    <submittedName>
        <fullName evidence="2">Uncharacterized protein</fullName>
    </submittedName>
</protein>